<dbReference type="EMBL" id="JACYCF010000007">
    <property type="protein sequence ID" value="KAF8756082.1"/>
    <property type="molecule type" value="Genomic_DNA"/>
</dbReference>
<sequence length="409" mass="44467">MALHPALARRARPVVLTIHTRLVSISVTSLYARAELSSAAIRVRGSFFSPSLDLSAAKGISNAPPRGVTGRPDRALSAYTPVGVSVMGLGLSPLSSLSDFGFGSDSGLRPSGCERKGSSGFECVLSSGLDLAALQLESDPMRICRIPIVDPVRVGLSPPEPGLVGRMTLVAGLELELPIAPDAPFPAEPGLVAPFPPEPGLPLNPPPPTTTRQRTLSSRCRSGLDQLSHLPSRYMRCLWPRPSRPLGQRSHSEGILERGGRSWENEGKGEMNSKRAMVGRLIRILDSSRQVVNRTTLYQTCTPSNRWSFPLTLLKVPSVHILPRGRKDVIVSLPGSPFSFFFYVPNCVYGLSSVMLSENGDLGAGLGRRRVMGRQIEPKRSNTTSEPSKVQWFQYVRPLTYIWLTIISN</sequence>
<evidence type="ECO:0000256" key="1">
    <source>
        <dbReference type="SAM" id="MobiDB-lite"/>
    </source>
</evidence>
<reference evidence="2" key="1">
    <citation type="submission" date="2020-09" db="EMBL/GenBank/DDBJ databases">
        <title>Comparative genome analyses of four rice-infecting Rhizoctonia solani isolates reveal extensive enrichment of homogalacturonan modification genes.</title>
        <authorList>
            <person name="Lee D.-Y."/>
            <person name="Jeon J."/>
            <person name="Kim K.-T."/>
            <person name="Cheong K."/>
            <person name="Song H."/>
            <person name="Choi G."/>
            <person name="Ko J."/>
            <person name="Opiyo S.O."/>
            <person name="Zuo S."/>
            <person name="Madhav S."/>
            <person name="Lee Y.-H."/>
            <person name="Wang G.-L."/>
        </authorList>
    </citation>
    <scope>NUCLEOTIDE SEQUENCE</scope>
    <source>
        <strain evidence="2">AG1-IA B2</strain>
    </source>
</reference>
<feature type="region of interest" description="Disordered" evidence="1">
    <location>
        <begin position="248"/>
        <end position="270"/>
    </location>
</feature>
<organism evidence="2 3">
    <name type="scientific">Rhizoctonia solani</name>
    <dbReference type="NCBI Taxonomy" id="456999"/>
    <lineage>
        <taxon>Eukaryota</taxon>
        <taxon>Fungi</taxon>
        <taxon>Dikarya</taxon>
        <taxon>Basidiomycota</taxon>
        <taxon>Agaricomycotina</taxon>
        <taxon>Agaricomycetes</taxon>
        <taxon>Cantharellales</taxon>
        <taxon>Ceratobasidiaceae</taxon>
        <taxon>Rhizoctonia</taxon>
    </lineage>
</organism>
<evidence type="ECO:0000313" key="2">
    <source>
        <dbReference type="EMBL" id="KAF8756082.1"/>
    </source>
</evidence>
<protein>
    <submittedName>
        <fullName evidence="2">Uncharacterized protein</fullName>
    </submittedName>
</protein>
<comment type="caution">
    <text evidence="2">The sequence shown here is derived from an EMBL/GenBank/DDBJ whole genome shotgun (WGS) entry which is preliminary data.</text>
</comment>
<accession>A0A8H7M5A3</accession>
<dbReference type="Proteomes" id="UP000614334">
    <property type="component" value="Unassembled WGS sequence"/>
</dbReference>
<name>A0A8H7M5A3_9AGAM</name>
<evidence type="ECO:0000313" key="3">
    <source>
        <dbReference type="Proteomes" id="UP000614334"/>
    </source>
</evidence>
<feature type="compositionally biased region" description="Basic and acidic residues" evidence="1">
    <location>
        <begin position="250"/>
        <end position="270"/>
    </location>
</feature>
<proteinExistence type="predicted"/>
<dbReference type="AlphaFoldDB" id="A0A8H7M5A3"/>
<gene>
    <name evidence="2" type="ORF">RHS01_04674</name>
</gene>